<dbReference type="SUPFAM" id="SSF52047">
    <property type="entry name" value="RNI-like"/>
    <property type="match status" value="1"/>
</dbReference>
<dbReference type="GO" id="GO:0005829">
    <property type="term" value="C:cytosol"/>
    <property type="evidence" value="ECO:0007669"/>
    <property type="project" value="TreeGrafter"/>
</dbReference>
<keyword evidence="1" id="KW-0343">GTPase activation</keyword>
<keyword evidence="2" id="KW-0433">Leucine-rich repeat</keyword>
<dbReference type="GO" id="GO:0031267">
    <property type="term" value="F:small GTPase binding"/>
    <property type="evidence" value="ECO:0007669"/>
    <property type="project" value="TreeGrafter"/>
</dbReference>
<reference evidence="4" key="1">
    <citation type="submission" date="2021-05" db="EMBL/GenBank/DDBJ databases">
        <title>The genome of the haptophyte Pavlova lutheri (Diacronema luteri, Pavlovales) - a model for lipid biosynthesis in eukaryotic algae.</title>
        <authorList>
            <person name="Hulatt C.J."/>
            <person name="Posewitz M.C."/>
        </authorList>
    </citation>
    <scope>NUCLEOTIDE SEQUENCE</scope>
    <source>
        <strain evidence="4">NIVA-4/92</strain>
    </source>
</reference>
<keyword evidence="5" id="KW-1185">Reference proteome</keyword>
<dbReference type="EMBL" id="JAGTXO010000007">
    <property type="protein sequence ID" value="KAG8466744.1"/>
    <property type="molecule type" value="Genomic_DNA"/>
</dbReference>
<evidence type="ECO:0000313" key="5">
    <source>
        <dbReference type="Proteomes" id="UP000751190"/>
    </source>
</evidence>
<dbReference type="PANTHER" id="PTHR24113:SF12">
    <property type="entry name" value="RAN GTPASE-ACTIVATING PROTEIN 1"/>
    <property type="match status" value="1"/>
</dbReference>
<dbReference type="AlphaFoldDB" id="A0A8J5XUE7"/>
<dbReference type="OrthoDB" id="196566at2759"/>
<evidence type="ECO:0000256" key="1">
    <source>
        <dbReference type="ARBA" id="ARBA00022468"/>
    </source>
</evidence>
<evidence type="ECO:0000256" key="2">
    <source>
        <dbReference type="ARBA" id="ARBA00022614"/>
    </source>
</evidence>
<protein>
    <submittedName>
        <fullName evidence="4">Uncharacterized protein</fullName>
    </submittedName>
</protein>
<dbReference type="Proteomes" id="UP000751190">
    <property type="component" value="Unassembled WGS sequence"/>
</dbReference>
<evidence type="ECO:0000256" key="3">
    <source>
        <dbReference type="ARBA" id="ARBA00022737"/>
    </source>
</evidence>
<dbReference type="Pfam" id="PF13516">
    <property type="entry name" value="LRR_6"/>
    <property type="match status" value="5"/>
</dbReference>
<dbReference type="GO" id="GO:0006913">
    <property type="term" value="P:nucleocytoplasmic transport"/>
    <property type="evidence" value="ECO:0007669"/>
    <property type="project" value="TreeGrafter"/>
</dbReference>
<dbReference type="InterPro" id="IPR001611">
    <property type="entry name" value="Leu-rich_rpt"/>
</dbReference>
<gene>
    <name evidence="4" type="ORF">KFE25_008123</name>
</gene>
<dbReference type="InterPro" id="IPR027038">
    <property type="entry name" value="RanGap"/>
</dbReference>
<sequence length="796" mass="83173">MEDPQFPYSIYYFKIELDFKQGMRCDAPDARLGALVPRGRLRGAVPLIFDAPSRGVTLAQIRALSARASALCASEAWYRKDGARLNPEELTTGDIVRWVVLPATAPPRDCSFAELVAPVPPTRATWLVCASLRQPWAEVVAAIAQHAADRRLPPSTGYYLRALSLNLHARGFDDAQQDSALPPPAERAMRGLLSQLHGSICVVDMRGAALSRAWWAHEAHAALTRTSPSAPTDLYAAEPISHALATARVSRGLAAGAGTLITAVGLVDGDAPIDGPCGSPMRASARERRERQFPGNGLVRAALDLRIDELRASREADERFVRSALGANGLVTVRAWLLAKLLARGPTAPRHTPAIHSAQPSTTGVRWTDVLLDTLGLGWGLRCVGGEPPLVATRAARLRGLADALSASALRDLFAVRDTPSADDARSLARALPPTLARLRLWGMHPEVLAGAERLLRAAREPLNGRPALAVLELAACGVDARTGARLARALSAGGAALQSLSLRRNALGDAGAEAIARALLGGAHHALLDLDVSTNGLGDAGGESVARLLRARDTPSAPRSLRNLSLADNALGPGAGIALGAALEHNLALRTLALGWNRISNGGADALARGLCAADGGRGAALESLDVTCNGVGDSGALALARALSSGGAKLHVLVLQRNAIGHAGCVALAEALAANPHSSLRALSLWSNYVDDKGAVALGAMLRRNTTLTDLNLASNGVGEVGGAALRDALRHNATLASLDLSSNPLGRATTRQLADAWARLSRPQASSESTLRLGAAPSLDIELAEHFPRAGSY</sequence>
<keyword evidence="3" id="KW-0677">Repeat</keyword>
<dbReference type="PANTHER" id="PTHR24113">
    <property type="entry name" value="RAN GTPASE-ACTIVATING PROTEIN 1"/>
    <property type="match status" value="1"/>
</dbReference>
<proteinExistence type="predicted"/>
<comment type="caution">
    <text evidence="4">The sequence shown here is derived from an EMBL/GenBank/DDBJ whole genome shotgun (WGS) entry which is preliminary data.</text>
</comment>
<name>A0A8J5XUE7_DIALT</name>
<organism evidence="4 5">
    <name type="scientific">Diacronema lutheri</name>
    <name type="common">Unicellular marine alga</name>
    <name type="synonym">Monochrysis lutheri</name>
    <dbReference type="NCBI Taxonomy" id="2081491"/>
    <lineage>
        <taxon>Eukaryota</taxon>
        <taxon>Haptista</taxon>
        <taxon>Haptophyta</taxon>
        <taxon>Pavlovophyceae</taxon>
        <taxon>Pavlovales</taxon>
        <taxon>Pavlovaceae</taxon>
        <taxon>Diacronema</taxon>
    </lineage>
</organism>
<dbReference type="GO" id="GO:0005634">
    <property type="term" value="C:nucleus"/>
    <property type="evidence" value="ECO:0007669"/>
    <property type="project" value="TreeGrafter"/>
</dbReference>
<dbReference type="InterPro" id="IPR032675">
    <property type="entry name" value="LRR_dom_sf"/>
</dbReference>
<dbReference type="SMART" id="SM00368">
    <property type="entry name" value="LRR_RI"/>
    <property type="match status" value="10"/>
</dbReference>
<evidence type="ECO:0000313" key="4">
    <source>
        <dbReference type="EMBL" id="KAG8466744.1"/>
    </source>
</evidence>
<dbReference type="GO" id="GO:0005096">
    <property type="term" value="F:GTPase activator activity"/>
    <property type="evidence" value="ECO:0007669"/>
    <property type="project" value="UniProtKB-KW"/>
</dbReference>
<dbReference type="GO" id="GO:0048471">
    <property type="term" value="C:perinuclear region of cytoplasm"/>
    <property type="evidence" value="ECO:0007669"/>
    <property type="project" value="TreeGrafter"/>
</dbReference>
<accession>A0A8J5XUE7</accession>
<dbReference type="Gene3D" id="3.80.10.10">
    <property type="entry name" value="Ribonuclease Inhibitor"/>
    <property type="match status" value="4"/>
</dbReference>